<feature type="compositionally biased region" description="Polar residues" evidence="1">
    <location>
        <begin position="3251"/>
        <end position="3261"/>
    </location>
</feature>
<evidence type="ECO:0000313" key="3">
    <source>
        <dbReference type="Proteomes" id="UP000735302"/>
    </source>
</evidence>
<feature type="compositionally biased region" description="Basic and acidic residues" evidence="1">
    <location>
        <begin position="1048"/>
        <end position="1058"/>
    </location>
</feature>
<feature type="compositionally biased region" description="Basic and acidic residues" evidence="1">
    <location>
        <begin position="962"/>
        <end position="974"/>
    </location>
</feature>
<organism evidence="2 3">
    <name type="scientific">Plakobranchus ocellatus</name>
    <dbReference type="NCBI Taxonomy" id="259542"/>
    <lineage>
        <taxon>Eukaryota</taxon>
        <taxon>Metazoa</taxon>
        <taxon>Spiralia</taxon>
        <taxon>Lophotrochozoa</taxon>
        <taxon>Mollusca</taxon>
        <taxon>Gastropoda</taxon>
        <taxon>Heterobranchia</taxon>
        <taxon>Euthyneura</taxon>
        <taxon>Panpulmonata</taxon>
        <taxon>Sacoglossa</taxon>
        <taxon>Placobranchoidea</taxon>
        <taxon>Plakobranchidae</taxon>
        <taxon>Plakobranchus</taxon>
    </lineage>
</organism>
<feature type="region of interest" description="Disordered" evidence="1">
    <location>
        <begin position="154"/>
        <end position="190"/>
    </location>
</feature>
<proteinExistence type="predicted"/>
<comment type="caution">
    <text evidence="2">The sequence shown here is derived from an EMBL/GenBank/DDBJ whole genome shotgun (WGS) entry which is preliminary data.</text>
</comment>
<feature type="region of interest" description="Disordered" evidence="1">
    <location>
        <begin position="812"/>
        <end position="863"/>
    </location>
</feature>
<feature type="compositionally biased region" description="Basic and acidic residues" evidence="1">
    <location>
        <begin position="2437"/>
        <end position="2448"/>
    </location>
</feature>
<accession>A0AAV3ZDL8</accession>
<feature type="region of interest" description="Disordered" evidence="1">
    <location>
        <begin position="2315"/>
        <end position="2350"/>
    </location>
</feature>
<feature type="region of interest" description="Disordered" evidence="1">
    <location>
        <begin position="353"/>
        <end position="459"/>
    </location>
</feature>
<feature type="region of interest" description="Disordered" evidence="1">
    <location>
        <begin position="3049"/>
        <end position="3081"/>
    </location>
</feature>
<gene>
    <name evidence="2" type="ORF">PoB_002384600</name>
</gene>
<dbReference type="Proteomes" id="UP000735302">
    <property type="component" value="Unassembled WGS sequence"/>
</dbReference>
<feature type="compositionally biased region" description="Low complexity" evidence="1">
    <location>
        <begin position="3203"/>
        <end position="3216"/>
    </location>
</feature>
<evidence type="ECO:0000313" key="2">
    <source>
        <dbReference type="EMBL" id="GFN97340.1"/>
    </source>
</evidence>
<feature type="region of interest" description="Disordered" evidence="1">
    <location>
        <begin position="2127"/>
        <end position="2157"/>
    </location>
</feature>
<feature type="compositionally biased region" description="Basic residues" evidence="1">
    <location>
        <begin position="249"/>
        <end position="258"/>
    </location>
</feature>
<feature type="compositionally biased region" description="Acidic residues" evidence="1">
    <location>
        <begin position="2333"/>
        <end position="2342"/>
    </location>
</feature>
<feature type="region of interest" description="Disordered" evidence="1">
    <location>
        <begin position="1971"/>
        <end position="2001"/>
    </location>
</feature>
<dbReference type="EMBL" id="BLXT01002742">
    <property type="protein sequence ID" value="GFN97340.1"/>
    <property type="molecule type" value="Genomic_DNA"/>
</dbReference>
<feature type="compositionally biased region" description="Polar residues" evidence="1">
    <location>
        <begin position="2681"/>
        <end position="2698"/>
    </location>
</feature>
<feature type="compositionally biased region" description="Basic and acidic residues" evidence="1">
    <location>
        <begin position="2139"/>
        <end position="2157"/>
    </location>
</feature>
<feature type="compositionally biased region" description="Basic and acidic residues" evidence="1">
    <location>
        <begin position="164"/>
        <end position="176"/>
    </location>
</feature>
<protein>
    <submittedName>
        <fullName evidence="2">Uncharacterized protein</fullName>
    </submittedName>
</protein>
<feature type="compositionally biased region" description="Basic and acidic residues" evidence="1">
    <location>
        <begin position="1973"/>
        <end position="1986"/>
    </location>
</feature>
<feature type="region of interest" description="Disordered" evidence="1">
    <location>
        <begin position="1011"/>
        <end position="1058"/>
    </location>
</feature>
<name>A0AAV3ZDL8_9GAST</name>
<feature type="compositionally biased region" description="Basic residues" evidence="1">
    <location>
        <begin position="420"/>
        <end position="434"/>
    </location>
</feature>
<feature type="region of interest" description="Disordered" evidence="1">
    <location>
        <begin position="1122"/>
        <end position="1151"/>
    </location>
</feature>
<feature type="region of interest" description="Disordered" evidence="1">
    <location>
        <begin position="209"/>
        <end position="282"/>
    </location>
</feature>
<evidence type="ECO:0000256" key="1">
    <source>
        <dbReference type="SAM" id="MobiDB-lite"/>
    </source>
</evidence>
<feature type="region of interest" description="Disordered" evidence="1">
    <location>
        <begin position="2411"/>
        <end position="2448"/>
    </location>
</feature>
<feature type="compositionally biased region" description="Basic residues" evidence="1">
    <location>
        <begin position="836"/>
        <end position="845"/>
    </location>
</feature>
<feature type="region of interest" description="Disordered" evidence="1">
    <location>
        <begin position="1182"/>
        <end position="1283"/>
    </location>
</feature>
<feature type="compositionally biased region" description="Basic and acidic residues" evidence="1">
    <location>
        <begin position="775"/>
        <end position="788"/>
    </location>
</feature>
<feature type="region of interest" description="Disordered" evidence="1">
    <location>
        <begin position="898"/>
        <end position="919"/>
    </location>
</feature>
<keyword evidence="3" id="KW-1185">Reference proteome</keyword>
<reference evidence="2 3" key="1">
    <citation type="journal article" date="2021" name="Elife">
        <title>Chloroplast acquisition without the gene transfer in kleptoplastic sea slugs, Plakobranchus ocellatus.</title>
        <authorList>
            <person name="Maeda T."/>
            <person name="Takahashi S."/>
            <person name="Yoshida T."/>
            <person name="Shimamura S."/>
            <person name="Takaki Y."/>
            <person name="Nagai Y."/>
            <person name="Toyoda A."/>
            <person name="Suzuki Y."/>
            <person name="Arimoto A."/>
            <person name="Ishii H."/>
            <person name="Satoh N."/>
            <person name="Nishiyama T."/>
            <person name="Hasebe M."/>
            <person name="Maruyama T."/>
            <person name="Minagawa J."/>
            <person name="Obokata J."/>
            <person name="Shigenobu S."/>
        </authorList>
    </citation>
    <scope>NUCLEOTIDE SEQUENCE [LARGE SCALE GENOMIC DNA]</scope>
</reference>
<feature type="region of interest" description="Disordered" evidence="1">
    <location>
        <begin position="3235"/>
        <end position="3284"/>
    </location>
</feature>
<feature type="region of interest" description="Disordered" evidence="1">
    <location>
        <begin position="1557"/>
        <end position="1585"/>
    </location>
</feature>
<feature type="compositionally biased region" description="Basic and acidic residues" evidence="1">
    <location>
        <begin position="1182"/>
        <end position="1203"/>
    </location>
</feature>
<feature type="compositionally biased region" description="Basic and acidic residues" evidence="1">
    <location>
        <begin position="3262"/>
        <end position="3271"/>
    </location>
</feature>
<feature type="region of interest" description="Disordered" evidence="1">
    <location>
        <begin position="14"/>
        <end position="33"/>
    </location>
</feature>
<feature type="compositionally biased region" description="Basic and acidic residues" evidence="1">
    <location>
        <begin position="1572"/>
        <end position="1585"/>
    </location>
</feature>
<feature type="region of interest" description="Disordered" evidence="1">
    <location>
        <begin position="2676"/>
        <end position="2707"/>
    </location>
</feature>
<feature type="region of interest" description="Disordered" evidence="1">
    <location>
        <begin position="3305"/>
        <end position="3353"/>
    </location>
</feature>
<feature type="region of interest" description="Disordered" evidence="1">
    <location>
        <begin position="770"/>
        <end position="795"/>
    </location>
</feature>
<feature type="compositionally biased region" description="Polar residues" evidence="1">
    <location>
        <begin position="815"/>
        <end position="835"/>
    </location>
</feature>
<feature type="region of interest" description="Disordered" evidence="1">
    <location>
        <begin position="2539"/>
        <end position="2586"/>
    </location>
</feature>
<feature type="compositionally biased region" description="Polar residues" evidence="1">
    <location>
        <begin position="1250"/>
        <end position="1268"/>
    </location>
</feature>
<sequence length="3371" mass="373286">MSDADDLSTTFHRLLFPGSKPRPGELHTSGPGAAAPTTGGIPFCCWYLGIIVLALSPLPTKRTDVLSSVRGCLRKGMYYELKTHGLTPMGAPTPAHGEANDVADGRQDTMTKIMYKQSSPGPGVRVIKLSIKKPSSLVETFQDCKKRLMYSLTSPAKQAKKERRQAMGDTAERDKTAAAPALCKQGEDSDPVHVFNTAKTMAEQVDHVPQYTDTGPSTTNKCVAKPQTPTNEASSRLINYTSPKATSPTRKRRKKRQQQRSIFSRPGKNNKPKELENLESEAVSVEKDVEIKPKMSACGKDKAFAHKKSAIHEALSKRCDAKVRGNDFTSIHSPVHTAKAARELKNLIRQVGYESRPTKSVSPRLSMSFMKIDSKALHQVRKTRERHRERAPHGMKPSNQGNKDRQPYMDGAELFPRGVSPKHRSQKRVTQKKQRSPEEKTSSHQTLSRPQSKSDDNSCIAKGVSTSILSKVASMLSAEERGWAKNGSWRNRLEMSQRAQDKTKEISFKNEQHKAFVQAPMYSNTKSPFVEPPLQTKPSQMLHNFKKSKRTRESAMQTERINKSLTTKNRALAEPRVSGNTNEDFKNKKPQTIGHWKTIYRSSQKQNTFPGGTRSYQSHHRVSLPERLKWPLARNLRGFASETRPQEPVSNSQSSQYSCLGCIDPTDSTVPPEGVVVERPLRRNADKQRIAGRKKHNKPQPIEGYILNSKNPIANTLLLCKSGITTTYENWANIDAQGSGAVKACSQIFCSNKFPSLSSYLDYLEKKTSAAQDMDQPKLQKDKRRAQSKDNQPPEEIEEVLGDDVMFHEQIFGTGPTSTPFSKSRKSSLIVNRSGSVRKSKHLSPKVRQSQDQAEDTHCESPEKVIEQEPNISEKIIDRVMKNPLVSAMRNEFEAKAKTTDKPNVVKHSAPAKAEESSRFKRPKLKFKYLPLKRQPLPYSRTQNTKKEKNDGFTAHPQSLYKKIEHTKSCDDSDTRRKIYPKLSIDTKKAHKESIDEGAGRKVDVKGILTEANDYPKEPAQCKSAKPEKGNKRSLTGSKTASPKHLRSKETIHSASFEKKNMNNLSAEETTLSVDLNSLMEMAKTVLKKSKRESSQIKHTQTAIKQFCKSKLSFVKSDDQTSEASHAKCSQPIPKEPESQKCPTPGDQSYTHFHKMRDSQGIKPWRTTKAFTNRLKLILQRNKEDCMRRRAEKTSKPKRDKNTQRVYVVHKAVPQSTSANAKSDLGASKIRKNNSSPNFMKQNVPDGSTEDTPTNKNDTEGNVLSTVSEKGKKRSTSRPPTLRTEALAKKRRKNAQTVQHAEQQTMSTLLNKKKLKCKGTPLQLTTKQLCKDAKEEGTDNSPVQLTSAQFGYGTQQASPQDVQQDLPALLAEALKRRLPLVGRDPAQVAKWTHNAPTEELSLKNHLSANATALFRTSQVQSELCLLLNKIQTRTDNHVIKNSRQDAEGEIGKTLEEDGAVVNACPEKPPQESVLNKEEPIEKGILIESQENAMQNCVFSFPFWKPPDQSPKQASAKTGEHPFGQTSDTLLIHSELDPDPSTAALKVLTQCECNKFHSMPNLPGGPHSQSQPRSDDIQQKQQELSKKSVTFTESSGICVNESNQPNCASNQQSFQTSPAAEIIKCDSFSAASKVQPVQDHSFEPSSSKKVSIAEQSKADEVPAVKKSSGCEESKKASTGSITFPLDNSSCLESKLRKHGQKRAAARLCGSDEMLSKRMAQTAHGESATAPYDYRKLAIGANMQIKRVRMTINSPECTKKKVKIEPTLKLREKNGDEGSNSYERKNKLGLIAGKAITGTDVRLQAEYDSPTTDYAAIGGNSLNLQDVKFSPEKNSIAGESSPCRRVPATGWDNDKSAVSFSRLTTADKVVQECECLTDNQEEQCDYQYDVNNDSIHSASLLTSSALNNTDISDYEPTILSNSTSDMERHLASKKSTDISPTVAQERGMSSTSGYVTVSSNSVFSGKAKLCAQSLHTERPQSENSRTHELTPSQAAREPLIPTKSKATCNVLDVHVSGQVGARKVLSHITEESDHSDAHSDMGVKSRFSDEFLTGSSKKIQEYPNDPICMNETEVKGRPAPFNTSEHNPLNVVRLAEQRDSKQASKLENQDTNVELAKCASRKRTVEKIGSIDTASSSIRNEQTRDKRRSDGSLQPRKDPIFKVGDLANTCKGLSVRLPLGSSEEVFRIGDDKPSSDVRKSIVRTEIDTDKLLSKSEPNVKVGKMKYKREEVPVTIIYTTGNSEIPDLSFINEDEISLDSWTQNSAVLGKTSLGSESCIICDDNNDRFGQPEKWPLKECSSVDMLQNTVTEIYVSSEETLKTKETENLPSQQNDPQCDENPESETIENKDESNDSDAFEVLHHDLGAKGVLLDITSTTKVNSDKTSDLESLLDSALDKSSTLKKSPRACLALTTPGGRKARDRRAVARASRPNRQLSTDLDEKLHDRRESHGPLVIQDTPQCEKITPTENLASCKNNASSEMFFAKTGTSSQSVKIDSKPISFQTNSWATEDNGDEKTLRDILKDVSTQPFGLMWNRKSKRDKTKSVVCEESNKKDGQEYSSQQRPFWKKATDEPMGRQEGGVVNTEDGKLFGKSEAGRESQSSVQIKPTLLVPSFIHGEAALQKGPESSDEIIKGANARKTEDENNLPRKPLGVVQLTTVGNVSDEMLEKKSVTRKLFHGDRSSINQKGDQGSHISSKGIRSSGKEKTESIENHNVKILTDDNKSSGQNSFAYELRQTTREINDNRYARHDDPCESSSSSIVLSWVGSGERCDLEGDCISLVSLPCLEVDGITDKSEPGKTAQCKDMLDSNATLSSSFKDESRGLWGENDSTRVKLNKQFEQKNVNENKPRARSAVFTSHSNRNLNRTSETFANEKVDHDTEDAVQEALRLNFDGCAENDIEGNNCFGGCNFQDVEDGILEQETYLYNLARNLKWDDDVPSADWLSTATTGQRDDHLQIANHTQGVGDTRCGYVISAWTNQHLNREQASITARSVGLRPTSSSSLKSQFQGRTPSKLFETEEKPIKRCGRYDTDNRDSLYPTQRVRKLEGIENGSSSCGGQGSSCTKPASADPKASCCSTPWSRRGSAAMRDLAETSLLKPSSAKYDSLRKESVRAPTLEEHLRSRHGSCFSHWHRGDMSRVAGSDIARARTRPFMSLHDHLSTRSEAAWQEARQADMANEDNSGDNNMSKSPSSHSSLNWYRPQSLSSSNSMSNSQMVTAPTSLTVTATAQPSAMPLLEPLDGDSGMEPQLGLSQGVRSFSSRQDKASEQDGPRQQSVAGQRRFRGLPRMGSVLVTTAAITAATTPNAVTSRRDERAPITAATTPNAVTSRRDERADRPILSGPSGGSLPGDSKKVSKIVEMFEMKNSSSRQ</sequence>
<feature type="region of interest" description="Disordered" evidence="1">
    <location>
        <begin position="3177"/>
        <end position="3217"/>
    </location>
</feature>
<feature type="region of interest" description="Disordered" evidence="1">
    <location>
        <begin position="942"/>
        <end position="974"/>
    </location>
</feature>
<feature type="compositionally biased region" description="Polar residues" evidence="1">
    <location>
        <begin position="211"/>
        <end position="248"/>
    </location>
</feature>